<feature type="region of interest" description="Disordered" evidence="1">
    <location>
        <begin position="76"/>
        <end position="100"/>
    </location>
</feature>
<proteinExistence type="predicted"/>
<accession>A0A158DSZ5</accession>
<dbReference type="EMBL" id="FCOF02000098">
    <property type="protein sequence ID" value="SAK97276.1"/>
    <property type="molecule type" value="Genomic_DNA"/>
</dbReference>
<keyword evidence="4" id="KW-1185">Reference proteome</keyword>
<evidence type="ECO:0000313" key="3">
    <source>
        <dbReference type="EMBL" id="SAK97276.1"/>
    </source>
</evidence>
<reference evidence="3" key="1">
    <citation type="submission" date="2016-01" db="EMBL/GenBank/DDBJ databases">
        <authorList>
            <person name="Peeters C."/>
        </authorList>
    </citation>
    <scope>NUCLEOTIDE SEQUENCE [LARGE SCALE GENOMIC DNA]</scope>
    <source>
        <strain evidence="3">LMG 29318</strain>
    </source>
</reference>
<evidence type="ECO:0000256" key="2">
    <source>
        <dbReference type="SAM" id="SignalP"/>
    </source>
</evidence>
<dbReference type="RefSeq" id="WP_087087191.1">
    <property type="nucleotide sequence ID" value="NZ_FCOF02000098.1"/>
</dbReference>
<evidence type="ECO:0000313" key="4">
    <source>
        <dbReference type="Proteomes" id="UP000054870"/>
    </source>
</evidence>
<keyword evidence="2" id="KW-0732">Signal</keyword>
<organism evidence="3 4">
    <name type="scientific">Caballeronia catudaia</name>
    <dbReference type="NCBI Taxonomy" id="1777136"/>
    <lineage>
        <taxon>Bacteria</taxon>
        <taxon>Pseudomonadati</taxon>
        <taxon>Pseudomonadota</taxon>
        <taxon>Betaproteobacteria</taxon>
        <taxon>Burkholderiales</taxon>
        <taxon>Burkholderiaceae</taxon>
        <taxon>Caballeronia</taxon>
    </lineage>
</organism>
<comment type="caution">
    <text evidence="3">The sequence shown here is derived from an EMBL/GenBank/DDBJ whole genome shotgun (WGS) entry which is preliminary data.</text>
</comment>
<name>A0A158DSZ5_9BURK</name>
<sequence>MNKNVVKRAILLTVATLGSAFVSSAAFARVDVGVYLGAPAPLYVEQPAVVYQAPPPVVYAPAPAYYGYGYRDEDHGEHWRHDNGRHRGWEHHHHHGDDDD</sequence>
<feature type="compositionally biased region" description="Basic and acidic residues" evidence="1">
    <location>
        <begin position="76"/>
        <end position="87"/>
    </location>
</feature>
<protein>
    <submittedName>
        <fullName evidence="3">Uncharacterized protein</fullName>
    </submittedName>
</protein>
<feature type="signal peptide" evidence="2">
    <location>
        <begin position="1"/>
        <end position="28"/>
    </location>
</feature>
<evidence type="ECO:0000256" key="1">
    <source>
        <dbReference type="SAM" id="MobiDB-lite"/>
    </source>
</evidence>
<dbReference type="AlphaFoldDB" id="A0A158DSZ5"/>
<dbReference type="Proteomes" id="UP000054870">
    <property type="component" value="Unassembled WGS sequence"/>
</dbReference>
<gene>
    <name evidence="3" type="ORF">AWB75_07101</name>
</gene>
<feature type="chain" id="PRO_5007624474" evidence="2">
    <location>
        <begin position="29"/>
        <end position="100"/>
    </location>
</feature>